<dbReference type="Proteomes" id="UP000729402">
    <property type="component" value="Unassembled WGS sequence"/>
</dbReference>
<evidence type="ECO:0000313" key="2">
    <source>
        <dbReference type="EMBL" id="KAG8045537.1"/>
    </source>
</evidence>
<protein>
    <submittedName>
        <fullName evidence="2">Uncharacterized protein</fullName>
    </submittedName>
</protein>
<accession>A0A8J5RA41</accession>
<keyword evidence="3" id="KW-1185">Reference proteome</keyword>
<evidence type="ECO:0000313" key="3">
    <source>
        <dbReference type="Proteomes" id="UP000729402"/>
    </source>
</evidence>
<feature type="region of interest" description="Disordered" evidence="1">
    <location>
        <begin position="33"/>
        <end position="73"/>
    </location>
</feature>
<gene>
    <name evidence="2" type="ORF">GUJ93_ZPchr0008g12424</name>
</gene>
<organism evidence="2 3">
    <name type="scientific">Zizania palustris</name>
    <name type="common">Northern wild rice</name>
    <dbReference type="NCBI Taxonomy" id="103762"/>
    <lineage>
        <taxon>Eukaryota</taxon>
        <taxon>Viridiplantae</taxon>
        <taxon>Streptophyta</taxon>
        <taxon>Embryophyta</taxon>
        <taxon>Tracheophyta</taxon>
        <taxon>Spermatophyta</taxon>
        <taxon>Magnoliopsida</taxon>
        <taxon>Liliopsida</taxon>
        <taxon>Poales</taxon>
        <taxon>Poaceae</taxon>
        <taxon>BOP clade</taxon>
        <taxon>Oryzoideae</taxon>
        <taxon>Oryzeae</taxon>
        <taxon>Zizaniinae</taxon>
        <taxon>Zizania</taxon>
    </lineage>
</organism>
<evidence type="ECO:0000256" key="1">
    <source>
        <dbReference type="SAM" id="MobiDB-lite"/>
    </source>
</evidence>
<dbReference type="AlphaFoldDB" id="A0A8J5RA41"/>
<reference evidence="2" key="1">
    <citation type="journal article" date="2021" name="bioRxiv">
        <title>Whole Genome Assembly and Annotation of Northern Wild Rice, Zizania palustris L., Supports a Whole Genome Duplication in the Zizania Genus.</title>
        <authorList>
            <person name="Haas M."/>
            <person name="Kono T."/>
            <person name="Macchietto M."/>
            <person name="Millas R."/>
            <person name="McGilp L."/>
            <person name="Shao M."/>
            <person name="Duquette J."/>
            <person name="Hirsch C.N."/>
            <person name="Kimball J."/>
        </authorList>
    </citation>
    <scope>NUCLEOTIDE SEQUENCE</scope>
    <source>
        <tissue evidence="2">Fresh leaf tissue</tissue>
    </source>
</reference>
<dbReference type="EMBL" id="JAAALK010000290">
    <property type="protein sequence ID" value="KAG8045537.1"/>
    <property type="molecule type" value="Genomic_DNA"/>
</dbReference>
<sequence length="151" mass="16347">MSTSAQHPDGDLPLRLCPNSRVVSPYSRALSVAISPPRRQSPSVAISPPRRQSPPVAISPPCSVSRSLGRSPRRCGLGVGAAAAGEQIRPDDHRCRSGHQRGLGVGHRCRSNHQRGLRVRPPLQLHFFLHPPAVEGSTTAATRAEREWPKL</sequence>
<comment type="caution">
    <text evidence="2">The sequence shown here is derived from an EMBL/GenBank/DDBJ whole genome shotgun (WGS) entry which is preliminary data.</text>
</comment>
<name>A0A8J5RA41_ZIZPA</name>
<proteinExistence type="predicted"/>
<reference evidence="2" key="2">
    <citation type="submission" date="2021-02" db="EMBL/GenBank/DDBJ databases">
        <authorList>
            <person name="Kimball J.A."/>
            <person name="Haas M.W."/>
            <person name="Macchietto M."/>
            <person name="Kono T."/>
            <person name="Duquette J."/>
            <person name="Shao M."/>
        </authorList>
    </citation>
    <scope>NUCLEOTIDE SEQUENCE</scope>
    <source>
        <tissue evidence="2">Fresh leaf tissue</tissue>
    </source>
</reference>